<protein>
    <submittedName>
        <fullName evidence="2">Uncharacterized protein</fullName>
    </submittedName>
</protein>
<evidence type="ECO:0000313" key="3">
    <source>
        <dbReference type="Proteomes" id="UP000002785"/>
    </source>
</evidence>
<keyword evidence="3" id="KW-1185">Reference proteome</keyword>
<accession>B5HRV2</accession>
<dbReference type="Proteomes" id="UP000002785">
    <property type="component" value="Chromosome"/>
</dbReference>
<dbReference type="AlphaFoldDB" id="B5HRV2"/>
<proteinExistence type="predicted"/>
<evidence type="ECO:0000313" key="2">
    <source>
        <dbReference type="EMBL" id="EDY55557.1"/>
    </source>
</evidence>
<sequence length="84" mass="8894">MEAAADLLREALDAWASSEAALAGIGLGGLLEAPPRQRPADPMDAFREAGIEVVTLDDLDLPDDVDPYHLDPGPKRRATGQTVT</sequence>
<dbReference type="HOGENOM" id="CLU_2526210_0_0_11"/>
<feature type="region of interest" description="Disordered" evidence="1">
    <location>
        <begin position="62"/>
        <end position="84"/>
    </location>
</feature>
<dbReference type="RefSeq" id="WP_007379240.1">
    <property type="nucleotide sequence ID" value="NZ_CM000951.1"/>
</dbReference>
<gene>
    <name evidence="2" type="ORF">SSEG_02137</name>
</gene>
<reference evidence="2" key="1">
    <citation type="submission" date="2009-10" db="EMBL/GenBank/DDBJ databases">
        <title>The genome sequence of Streptomyces sviceus strain ATCC 29083.</title>
        <authorList>
            <consortium name="The Broad Institute Genome Sequencing Platform"/>
            <consortium name="Broad Institute Microbial Sequencing Center"/>
            <person name="Fischbach M."/>
            <person name="Godfrey P."/>
            <person name="Ward D."/>
            <person name="Young S."/>
            <person name="Zeng Q."/>
            <person name="Koehrsen M."/>
            <person name="Alvarado L."/>
            <person name="Berlin A.M."/>
            <person name="Bochicchio J."/>
            <person name="Borenstein D."/>
            <person name="Chapman S.B."/>
            <person name="Chen Z."/>
            <person name="Engels R."/>
            <person name="Freedman E."/>
            <person name="Gellesch M."/>
            <person name="Goldberg J."/>
            <person name="Griggs A."/>
            <person name="Gujja S."/>
            <person name="Heilman E.R."/>
            <person name="Heiman D.I."/>
            <person name="Hepburn T.A."/>
            <person name="Howarth C."/>
            <person name="Jen D."/>
            <person name="Larson L."/>
            <person name="Lewis B."/>
            <person name="Mehta T."/>
            <person name="Park D."/>
            <person name="Pearson M."/>
            <person name="Richards J."/>
            <person name="Roberts A."/>
            <person name="Saif S."/>
            <person name="Shea T.D."/>
            <person name="Shenoy N."/>
            <person name="Sisk P."/>
            <person name="Stolte C."/>
            <person name="Sykes S.N."/>
            <person name="Thomson T."/>
            <person name="Walk T."/>
            <person name="White J."/>
            <person name="Yandava C."/>
            <person name="Straight P."/>
            <person name="Clardy J."/>
            <person name="Hung D."/>
            <person name="Kolter R."/>
            <person name="Mekalanos J."/>
            <person name="Walker S."/>
            <person name="Walsh C.T."/>
            <person name="Wieland-Brown L.C."/>
            <person name="Haas B."/>
            <person name="Nusbaum C."/>
            <person name="Birren B."/>
        </authorList>
    </citation>
    <scope>NUCLEOTIDE SEQUENCE [LARGE SCALE GENOMIC DNA]</scope>
    <source>
        <strain evidence="2">ATCC 29083</strain>
    </source>
</reference>
<evidence type="ECO:0000256" key="1">
    <source>
        <dbReference type="SAM" id="MobiDB-lite"/>
    </source>
</evidence>
<name>B5HRV2_STRX2</name>
<dbReference type="EMBL" id="CM000951">
    <property type="protein sequence ID" value="EDY55557.1"/>
    <property type="molecule type" value="Genomic_DNA"/>
</dbReference>
<organism evidence="2 3">
    <name type="scientific">Streptomyces sviceus (strain ATCC 29083 / DSM 924 / JCM 4929 / NBRC 13980 / NCIMB 11184 / NRRL 5439 / UC 5370)</name>
    <dbReference type="NCBI Taxonomy" id="463191"/>
    <lineage>
        <taxon>Bacteria</taxon>
        <taxon>Bacillati</taxon>
        <taxon>Actinomycetota</taxon>
        <taxon>Actinomycetes</taxon>
        <taxon>Kitasatosporales</taxon>
        <taxon>Streptomycetaceae</taxon>
        <taxon>Streptomyces</taxon>
    </lineage>
</organism>